<dbReference type="Gene3D" id="1.25.70.10">
    <property type="entry name" value="Transcription termination factor 3, mitochondrial"/>
    <property type="match status" value="1"/>
</dbReference>
<name>A0A4Y7KVM6_PAPSO</name>
<dbReference type="AlphaFoldDB" id="A0A4Y7KVM6"/>
<dbReference type="PANTHER" id="PTHR13068">
    <property type="entry name" value="CGI-12 PROTEIN-RELATED"/>
    <property type="match status" value="1"/>
</dbReference>
<dbReference type="Gramene" id="RZC76228">
    <property type="protein sequence ID" value="RZC76228"/>
    <property type="gene ID" value="C5167_000539"/>
</dbReference>
<dbReference type="Pfam" id="PF02536">
    <property type="entry name" value="mTERF"/>
    <property type="match status" value="1"/>
</dbReference>
<evidence type="ECO:0000256" key="2">
    <source>
        <dbReference type="ARBA" id="ARBA00022472"/>
    </source>
</evidence>
<keyword evidence="3" id="KW-0809">Transit peptide</keyword>
<reference evidence="4 5" key="1">
    <citation type="journal article" date="2018" name="Science">
        <title>The opium poppy genome and morphinan production.</title>
        <authorList>
            <person name="Guo L."/>
            <person name="Winzer T."/>
            <person name="Yang X."/>
            <person name="Li Y."/>
            <person name="Ning Z."/>
            <person name="He Z."/>
            <person name="Teodor R."/>
            <person name="Lu Y."/>
            <person name="Bowser T.A."/>
            <person name="Graham I.A."/>
            <person name="Ye K."/>
        </authorList>
    </citation>
    <scope>NUCLEOTIDE SEQUENCE [LARGE SCALE GENOMIC DNA]</scope>
    <source>
        <strain evidence="5">cv. HN1</strain>
        <tissue evidence="4">Leaves</tissue>
    </source>
</reference>
<comment type="similarity">
    <text evidence="1">Belongs to the mTERF family.</text>
</comment>
<keyword evidence="2" id="KW-0804">Transcription</keyword>
<proteinExistence type="inferred from homology"/>
<evidence type="ECO:0000256" key="3">
    <source>
        <dbReference type="ARBA" id="ARBA00022946"/>
    </source>
</evidence>
<dbReference type="Proteomes" id="UP000316621">
    <property type="component" value="Chromosome 9"/>
</dbReference>
<accession>A0A4Y7KVM6</accession>
<keyword evidence="2" id="KW-0806">Transcription termination</keyword>
<dbReference type="OMA" id="YSAICFR"/>
<keyword evidence="2" id="KW-0805">Transcription regulation</keyword>
<dbReference type="EMBL" id="CM010723">
    <property type="protein sequence ID" value="RZC76228.1"/>
    <property type="molecule type" value="Genomic_DNA"/>
</dbReference>
<sequence>MASEKKIMAVMSFLVNEMGYDSSSAAECPLVIDCSLKWRIIPRCSVIKILVSKGLIKELIPLRALSTMVDEAFLEKFVFKYEQQVPGLMKIFKGQNVAHKLRLDLPNPVADAENFVANPI</sequence>
<protein>
    <submittedName>
        <fullName evidence="4">Uncharacterized protein</fullName>
    </submittedName>
</protein>
<evidence type="ECO:0000256" key="1">
    <source>
        <dbReference type="ARBA" id="ARBA00007692"/>
    </source>
</evidence>
<dbReference type="GO" id="GO:0006353">
    <property type="term" value="P:DNA-templated transcription termination"/>
    <property type="evidence" value="ECO:0007669"/>
    <property type="project" value="UniProtKB-KW"/>
</dbReference>
<dbReference type="PANTHER" id="PTHR13068:SF133">
    <property type="entry name" value="MITOCHONDRIAL TRANSCRIPTION TERMINATION FACTOR FAMILY PROTEIN"/>
    <property type="match status" value="1"/>
</dbReference>
<organism evidence="4 5">
    <name type="scientific">Papaver somniferum</name>
    <name type="common">Opium poppy</name>
    <dbReference type="NCBI Taxonomy" id="3469"/>
    <lineage>
        <taxon>Eukaryota</taxon>
        <taxon>Viridiplantae</taxon>
        <taxon>Streptophyta</taxon>
        <taxon>Embryophyta</taxon>
        <taxon>Tracheophyta</taxon>
        <taxon>Spermatophyta</taxon>
        <taxon>Magnoliopsida</taxon>
        <taxon>Ranunculales</taxon>
        <taxon>Papaveraceae</taxon>
        <taxon>Papaveroideae</taxon>
        <taxon>Papaver</taxon>
    </lineage>
</organism>
<dbReference type="GO" id="GO:0003676">
    <property type="term" value="F:nucleic acid binding"/>
    <property type="evidence" value="ECO:0007669"/>
    <property type="project" value="InterPro"/>
</dbReference>
<dbReference type="InterPro" id="IPR038538">
    <property type="entry name" value="MTERF_sf"/>
</dbReference>
<evidence type="ECO:0000313" key="5">
    <source>
        <dbReference type="Proteomes" id="UP000316621"/>
    </source>
</evidence>
<gene>
    <name evidence="4" type="ORF">C5167_000539</name>
</gene>
<dbReference type="InterPro" id="IPR003690">
    <property type="entry name" value="MTERF"/>
</dbReference>
<evidence type="ECO:0000313" key="4">
    <source>
        <dbReference type="EMBL" id="RZC76228.1"/>
    </source>
</evidence>
<keyword evidence="5" id="KW-1185">Reference proteome</keyword>